<keyword evidence="1" id="KW-0689">Ribosomal protein</keyword>
<protein>
    <submittedName>
        <fullName evidence="1">Ribosomal protein S2, bacteria/mitochondria/plastid</fullName>
    </submittedName>
</protein>
<dbReference type="InterPro" id="IPR023591">
    <property type="entry name" value="Ribosomal_uS2_flav_dom_sf"/>
</dbReference>
<reference evidence="1" key="2">
    <citation type="submission" date="2020-06" db="EMBL/GenBank/DDBJ databases">
        <title>Helianthus annuus Genome sequencing and assembly Release 2.</title>
        <authorList>
            <person name="Gouzy J."/>
            <person name="Langlade N."/>
            <person name="Munos S."/>
        </authorList>
    </citation>
    <scope>NUCLEOTIDE SEQUENCE</scope>
    <source>
        <tissue evidence="1">Leaves</tissue>
    </source>
</reference>
<sequence>MDKLQWEKQKDTGIYLRVGRRVVNEQDSHHPFLSGHALSPQCINRNQKINLTSVNRPDCVVIFDIERKSSVILEATRLQIPIVGLVLSFCVVNELWIMDYDECLNYDECLS</sequence>
<keyword evidence="1" id="KW-0687">Ribonucleoprotein</keyword>
<gene>
    <name evidence="1" type="ORF">HanXRQr2_Chr05g0208131</name>
</gene>
<name>A0A9K3IYI6_HELAN</name>
<evidence type="ECO:0000313" key="1">
    <source>
        <dbReference type="EMBL" id="KAF5805338.1"/>
    </source>
</evidence>
<keyword evidence="2" id="KW-1185">Reference proteome</keyword>
<comment type="caution">
    <text evidence="1">The sequence shown here is derived from an EMBL/GenBank/DDBJ whole genome shotgun (WGS) entry which is preliminary data.</text>
</comment>
<evidence type="ECO:0000313" key="2">
    <source>
        <dbReference type="Proteomes" id="UP000215914"/>
    </source>
</evidence>
<organism evidence="1 2">
    <name type="scientific">Helianthus annuus</name>
    <name type="common">Common sunflower</name>
    <dbReference type="NCBI Taxonomy" id="4232"/>
    <lineage>
        <taxon>Eukaryota</taxon>
        <taxon>Viridiplantae</taxon>
        <taxon>Streptophyta</taxon>
        <taxon>Embryophyta</taxon>
        <taxon>Tracheophyta</taxon>
        <taxon>Spermatophyta</taxon>
        <taxon>Magnoliopsida</taxon>
        <taxon>eudicotyledons</taxon>
        <taxon>Gunneridae</taxon>
        <taxon>Pentapetalae</taxon>
        <taxon>asterids</taxon>
        <taxon>campanulids</taxon>
        <taxon>Asterales</taxon>
        <taxon>Asteraceae</taxon>
        <taxon>Asteroideae</taxon>
        <taxon>Heliantheae alliance</taxon>
        <taxon>Heliantheae</taxon>
        <taxon>Helianthus</taxon>
    </lineage>
</organism>
<dbReference type="Gramene" id="mRNA:HanXRQr2_Chr05g0208131">
    <property type="protein sequence ID" value="mRNA:HanXRQr2_Chr05g0208131"/>
    <property type="gene ID" value="HanXRQr2_Chr05g0208131"/>
</dbReference>
<dbReference type="EMBL" id="MNCJ02000320">
    <property type="protein sequence ID" value="KAF5805338.1"/>
    <property type="molecule type" value="Genomic_DNA"/>
</dbReference>
<proteinExistence type="predicted"/>
<accession>A0A9K3IYI6</accession>
<dbReference type="Gene3D" id="3.40.50.10490">
    <property type="entry name" value="Glucose-6-phosphate isomerase like protein, domain 1"/>
    <property type="match status" value="1"/>
</dbReference>
<reference evidence="1" key="1">
    <citation type="journal article" date="2017" name="Nature">
        <title>The sunflower genome provides insights into oil metabolism, flowering and Asterid evolution.</title>
        <authorList>
            <person name="Badouin H."/>
            <person name="Gouzy J."/>
            <person name="Grassa C.J."/>
            <person name="Murat F."/>
            <person name="Staton S.E."/>
            <person name="Cottret L."/>
            <person name="Lelandais-Briere C."/>
            <person name="Owens G.L."/>
            <person name="Carrere S."/>
            <person name="Mayjonade B."/>
            <person name="Legrand L."/>
            <person name="Gill N."/>
            <person name="Kane N.C."/>
            <person name="Bowers J.E."/>
            <person name="Hubner S."/>
            <person name="Bellec A."/>
            <person name="Berard A."/>
            <person name="Berges H."/>
            <person name="Blanchet N."/>
            <person name="Boniface M.C."/>
            <person name="Brunel D."/>
            <person name="Catrice O."/>
            <person name="Chaidir N."/>
            <person name="Claudel C."/>
            <person name="Donnadieu C."/>
            <person name="Faraut T."/>
            <person name="Fievet G."/>
            <person name="Helmstetter N."/>
            <person name="King M."/>
            <person name="Knapp S.J."/>
            <person name="Lai Z."/>
            <person name="Le Paslier M.C."/>
            <person name="Lippi Y."/>
            <person name="Lorenzon L."/>
            <person name="Mandel J.R."/>
            <person name="Marage G."/>
            <person name="Marchand G."/>
            <person name="Marquand E."/>
            <person name="Bret-Mestries E."/>
            <person name="Morien E."/>
            <person name="Nambeesan S."/>
            <person name="Nguyen T."/>
            <person name="Pegot-Espagnet P."/>
            <person name="Pouilly N."/>
            <person name="Raftis F."/>
            <person name="Sallet E."/>
            <person name="Schiex T."/>
            <person name="Thomas J."/>
            <person name="Vandecasteele C."/>
            <person name="Vares D."/>
            <person name="Vear F."/>
            <person name="Vautrin S."/>
            <person name="Crespi M."/>
            <person name="Mangin B."/>
            <person name="Burke J.M."/>
            <person name="Salse J."/>
            <person name="Munos S."/>
            <person name="Vincourt P."/>
            <person name="Rieseberg L.H."/>
            <person name="Langlade N.B."/>
        </authorList>
    </citation>
    <scope>NUCLEOTIDE SEQUENCE</scope>
    <source>
        <tissue evidence="1">Leaves</tissue>
    </source>
</reference>
<dbReference type="Proteomes" id="UP000215914">
    <property type="component" value="Unassembled WGS sequence"/>
</dbReference>
<dbReference type="GO" id="GO:0005840">
    <property type="term" value="C:ribosome"/>
    <property type="evidence" value="ECO:0007669"/>
    <property type="project" value="UniProtKB-KW"/>
</dbReference>
<dbReference type="AlphaFoldDB" id="A0A9K3IYI6"/>
<dbReference type="SUPFAM" id="SSF52313">
    <property type="entry name" value="Ribosomal protein S2"/>
    <property type="match status" value="1"/>
</dbReference>